<dbReference type="GO" id="GO:0060170">
    <property type="term" value="C:ciliary membrane"/>
    <property type="evidence" value="ECO:0007669"/>
    <property type="project" value="UniProtKB-SubCell"/>
</dbReference>
<dbReference type="Pfam" id="PF10149">
    <property type="entry name" value="TM231"/>
    <property type="match status" value="1"/>
</dbReference>
<dbReference type="GO" id="GO:0032880">
    <property type="term" value="P:regulation of protein localization"/>
    <property type="evidence" value="ECO:0007669"/>
    <property type="project" value="TreeGrafter"/>
</dbReference>
<evidence type="ECO:0000313" key="13">
    <source>
        <dbReference type="EnsemblMetazoa" id="GAUT026877-PA"/>
    </source>
</evidence>
<evidence type="ECO:0000256" key="1">
    <source>
        <dbReference type="ARBA" id="ARBA00004272"/>
    </source>
</evidence>
<comment type="function">
    <text evidence="11">Transmembrane component of the tectonic-like complex, a complex localized at the transition zone of primary cilia and acting as a barrier that prevents diffusion of transmembrane proteins between the cilia and plasma membranes. Required for ciliogenesis and sonic hedgehog/SHH signaling.</text>
</comment>
<dbReference type="GO" id="GO:0035869">
    <property type="term" value="C:ciliary transition zone"/>
    <property type="evidence" value="ECO:0007669"/>
    <property type="project" value="TreeGrafter"/>
</dbReference>
<keyword evidence="14" id="KW-1185">Reference proteome</keyword>
<accession>A0A1A9V5S1</accession>
<proteinExistence type="inferred from homology"/>
<dbReference type="InterPro" id="IPR019306">
    <property type="entry name" value="TMEM231"/>
</dbReference>
<keyword evidence="6 12" id="KW-1133">Transmembrane helix</keyword>
<keyword evidence="4" id="KW-1003">Cell membrane</keyword>
<evidence type="ECO:0000256" key="7">
    <source>
        <dbReference type="ARBA" id="ARBA00023069"/>
    </source>
</evidence>
<evidence type="ECO:0000256" key="10">
    <source>
        <dbReference type="ARBA" id="ARBA00023273"/>
    </source>
</evidence>
<reference evidence="13" key="1">
    <citation type="submission" date="2020-05" db="UniProtKB">
        <authorList>
            <consortium name="EnsemblMetazoa"/>
        </authorList>
    </citation>
    <scope>IDENTIFICATION</scope>
    <source>
        <strain evidence="13">TTRI</strain>
    </source>
</reference>
<comment type="subcellular location">
    <subcellularLocation>
        <location evidence="1">Cell projection</location>
        <location evidence="1">Cilium membrane</location>
        <topology evidence="1">Multi-pass membrane protein</topology>
    </subcellularLocation>
</comment>
<dbReference type="GO" id="GO:0060271">
    <property type="term" value="P:cilium assembly"/>
    <property type="evidence" value="ECO:0007669"/>
    <property type="project" value="TreeGrafter"/>
</dbReference>
<keyword evidence="5 12" id="KW-0812">Transmembrane</keyword>
<protein>
    <recommendedName>
        <fullName evidence="3">Transmembrane protein 231</fullName>
    </recommendedName>
</protein>
<sequence>MKFIPLHTKNSVIIYKNTLCSGASIIVISLFLLSLMIPIFLISLLNPHLETSVLYEKPRLEFEYKSIFMANTANYEKSWRTKNIFTNFHLCSTYPKLNELLNDHCDSLKYWTNDFDKDGTPDRVHFLQKTDSLQRNLVNLEWILVMQAKLKHKCSLLPPAILIAHIDVPSTNQFRSGIVTINAELFLKQNIEFVCPYLGQNIRSQFNTVLINPQSRSDFEQYRASFLLQQLELQSGYFQLKLISTSYETRPPEDGLSVQLNLDIGQASVRYYLSIWERLSQFWLYFASFFGLSFYLMNKLKDYLFGKHILRAWEIMPWKKLY</sequence>
<evidence type="ECO:0000256" key="6">
    <source>
        <dbReference type="ARBA" id="ARBA00022989"/>
    </source>
</evidence>
<comment type="similarity">
    <text evidence="2">Belongs to the TMEM231 family.</text>
</comment>
<evidence type="ECO:0000256" key="5">
    <source>
        <dbReference type="ARBA" id="ARBA00022692"/>
    </source>
</evidence>
<feature type="transmembrane region" description="Helical" evidence="12">
    <location>
        <begin position="282"/>
        <end position="298"/>
    </location>
</feature>
<evidence type="ECO:0000256" key="8">
    <source>
        <dbReference type="ARBA" id="ARBA00023136"/>
    </source>
</evidence>
<evidence type="ECO:0000256" key="2">
    <source>
        <dbReference type="ARBA" id="ARBA00009082"/>
    </source>
</evidence>
<dbReference type="AlphaFoldDB" id="A0A1A9V5S1"/>
<keyword evidence="8 12" id="KW-0472">Membrane</keyword>
<evidence type="ECO:0000256" key="3">
    <source>
        <dbReference type="ARBA" id="ARBA00015087"/>
    </source>
</evidence>
<keyword evidence="7" id="KW-0969">Cilium</keyword>
<evidence type="ECO:0000256" key="11">
    <source>
        <dbReference type="ARBA" id="ARBA00024803"/>
    </source>
</evidence>
<keyword evidence="9" id="KW-0325">Glycoprotein</keyword>
<name>A0A1A9V5S1_GLOAU</name>
<dbReference type="PANTHER" id="PTHR14605">
    <property type="entry name" value="CHST5 PROTEIN"/>
    <property type="match status" value="1"/>
</dbReference>
<evidence type="ECO:0000256" key="9">
    <source>
        <dbReference type="ARBA" id="ARBA00023180"/>
    </source>
</evidence>
<evidence type="ECO:0000256" key="4">
    <source>
        <dbReference type="ARBA" id="ARBA00022475"/>
    </source>
</evidence>
<organism evidence="13 14">
    <name type="scientific">Glossina austeni</name>
    <name type="common">Savannah tsetse fly</name>
    <dbReference type="NCBI Taxonomy" id="7395"/>
    <lineage>
        <taxon>Eukaryota</taxon>
        <taxon>Metazoa</taxon>
        <taxon>Ecdysozoa</taxon>
        <taxon>Arthropoda</taxon>
        <taxon>Hexapoda</taxon>
        <taxon>Insecta</taxon>
        <taxon>Pterygota</taxon>
        <taxon>Neoptera</taxon>
        <taxon>Endopterygota</taxon>
        <taxon>Diptera</taxon>
        <taxon>Brachycera</taxon>
        <taxon>Muscomorpha</taxon>
        <taxon>Hippoboscoidea</taxon>
        <taxon>Glossinidae</taxon>
        <taxon>Glossina</taxon>
    </lineage>
</organism>
<evidence type="ECO:0000256" key="12">
    <source>
        <dbReference type="SAM" id="Phobius"/>
    </source>
</evidence>
<keyword evidence="10" id="KW-0966">Cell projection</keyword>
<feature type="transmembrane region" description="Helical" evidence="12">
    <location>
        <begin position="21"/>
        <end position="45"/>
    </location>
</feature>
<dbReference type="PANTHER" id="PTHR14605:SF1">
    <property type="entry name" value="TRANSMEMBRANE PROTEIN 231"/>
    <property type="match status" value="1"/>
</dbReference>
<dbReference type="Proteomes" id="UP000078200">
    <property type="component" value="Unassembled WGS sequence"/>
</dbReference>
<dbReference type="VEuPathDB" id="VectorBase:GAUT026877"/>
<evidence type="ECO:0000313" key="14">
    <source>
        <dbReference type="Proteomes" id="UP000078200"/>
    </source>
</evidence>
<dbReference type="EnsemblMetazoa" id="GAUT026877-RA">
    <property type="protein sequence ID" value="GAUT026877-PA"/>
    <property type="gene ID" value="GAUT026877"/>
</dbReference>
<dbReference type="STRING" id="7395.A0A1A9V5S1"/>